<proteinExistence type="predicted"/>
<dbReference type="InterPro" id="IPR011257">
    <property type="entry name" value="DNA_glycosylase"/>
</dbReference>
<evidence type="ECO:0000256" key="2">
    <source>
        <dbReference type="ARBA" id="ARBA00023204"/>
    </source>
</evidence>
<evidence type="ECO:0000313" key="3">
    <source>
        <dbReference type="EMBL" id="QNV40366.1"/>
    </source>
</evidence>
<dbReference type="PANTHER" id="PTHR43003:SF6">
    <property type="entry name" value="DNA GLYCOSYLASE"/>
    <property type="match status" value="1"/>
</dbReference>
<evidence type="ECO:0008006" key="5">
    <source>
        <dbReference type="Google" id="ProtNLM"/>
    </source>
</evidence>
<dbReference type="GO" id="GO:0005737">
    <property type="term" value="C:cytoplasm"/>
    <property type="evidence" value="ECO:0007669"/>
    <property type="project" value="TreeGrafter"/>
</dbReference>
<name>A0A7H2BL20_9MICC</name>
<protein>
    <recommendedName>
        <fullName evidence="5">3-methyladenine DNA glycosylase</fullName>
    </recommendedName>
</protein>
<dbReference type="Proteomes" id="UP000516421">
    <property type="component" value="Chromosome"/>
</dbReference>
<keyword evidence="2" id="KW-0234">DNA repair</keyword>
<dbReference type="InterPro" id="IPR051912">
    <property type="entry name" value="Alkylbase_DNA_Glycosylase/TA"/>
</dbReference>
<dbReference type="RefSeq" id="WP_151145419.1">
    <property type="nucleotide sequence ID" value="NZ_BAAAHX010000009.1"/>
</dbReference>
<keyword evidence="1" id="KW-0227">DNA damage</keyword>
<reference evidence="3 4" key="1">
    <citation type="submission" date="2020-09" db="EMBL/GenBank/DDBJ databases">
        <title>Investigation of environmental microbe.</title>
        <authorList>
            <person name="Ou Y."/>
            <person name="Kang Q."/>
        </authorList>
    </citation>
    <scope>NUCLEOTIDE SEQUENCE [LARGE SCALE GENOMIC DNA]</scope>
    <source>
        <strain evidence="3 4">KJZ-9</strain>
    </source>
</reference>
<dbReference type="EMBL" id="CP061538">
    <property type="protein sequence ID" value="QNV40366.1"/>
    <property type="molecule type" value="Genomic_DNA"/>
</dbReference>
<dbReference type="KEGG" id="rama:IDM48_02785"/>
<dbReference type="GO" id="GO:0006285">
    <property type="term" value="P:base-excision repair, AP site formation"/>
    <property type="evidence" value="ECO:0007669"/>
    <property type="project" value="TreeGrafter"/>
</dbReference>
<dbReference type="SUPFAM" id="SSF48150">
    <property type="entry name" value="DNA-glycosylase"/>
    <property type="match status" value="1"/>
</dbReference>
<gene>
    <name evidence="3" type="ORF">IDM48_02785</name>
</gene>
<dbReference type="GO" id="GO:0006307">
    <property type="term" value="P:DNA alkylation repair"/>
    <property type="evidence" value="ECO:0007669"/>
    <property type="project" value="TreeGrafter"/>
</dbReference>
<evidence type="ECO:0000256" key="1">
    <source>
        <dbReference type="ARBA" id="ARBA00022763"/>
    </source>
</evidence>
<keyword evidence="4" id="KW-1185">Reference proteome</keyword>
<evidence type="ECO:0000313" key="4">
    <source>
        <dbReference type="Proteomes" id="UP000516421"/>
    </source>
</evidence>
<dbReference type="GO" id="GO:0032993">
    <property type="term" value="C:protein-DNA complex"/>
    <property type="evidence" value="ECO:0007669"/>
    <property type="project" value="TreeGrafter"/>
</dbReference>
<accession>A0A7H2BL20</accession>
<dbReference type="PANTHER" id="PTHR43003">
    <property type="entry name" value="DNA-3-METHYLADENINE GLYCOSYLASE"/>
    <property type="match status" value="1"/>
</dbReference>
<dbReference type="AlphaFoldDB" id="A0A7H2BL20"/>
<dbReference type="GO" id="GO:0032131">
    <property type="term" value="F:alkylated DNA binding"/>
    <property type="evidence" value="ECO:0007669"/>
    <property type="project" value="TreeGrafter"/>
</dbReference>
<sequence>MYSVSVSITPPFPISLASVVAPWRRGISDPLAQAGTRPDRTGATTYWATTRSGQTDILLRFHQEKGTARSLREKYLAPIHIRLWAPRTPQSPEDIENLLAQLPRWVGTEDNWREFQKSPQWNALPETLIRAHQEHPGVRLGATGEIFKNTVASITEQRVTGIEAMGGLRAILRQTASAAPQTGLPDQPRGMLFFPSPQTLASLPSWIWHRAGYDRARADTIVSFAQRAESIERLAQKATADQLSVALSSIRGIGPWTIAEVLQRTHGHPDAISVGDFHLAHHVGWVFEGQRATDEQMVRLLAPFSGNRNRVVALIKVAGIQEPRRAPRYSPQDHRSH</sequence>
<organism evidence="3 4">
    <name type="scientific">Rothia amarae</name>
    <dbReference type="NCBI Taxonomy" id="169480"/>
    <lineage>
        <taxon>Bacteria</taxon>
        <taxon>Bacillati</taxon>
        <taxon>Actinomycetota</taxon>
        <taxon>Actinomycetes</taxon>
        <taxon>Micrococcales</taxon>
        <taxon>Micrococcaceae</taxon>
        <taxon>Rothia</taxon>
    </lineage>
</organism>
<dbReference type="Gene3D" id="1.10.340.30">
    <property type="entry name" value="Hypothetical protein, domain 2"/>
    <property type="match status" value="1"/>
</dbReference>
<dbReference type="GO" id="GO:0008725">
    <property type="term" value="F:DNA-3-methyladenine glycosylase activity"/>
    <property type="evidence" value="ECO:0007669"/>
    <property type="project" value="TreeGrafter"/>
</dbReference>
<dbReference type="GO" id="GO:0043916">
    <property type="term" value="F:DNA-7-methylguanine glycosylase activity"/>
    <property type="evidence" value="ECO:0007669"/>
    <property type="project" value="TreeGrafter"/>
</dbReference>